<gene>
    <name evidence="3" type="ORF">PSYPI_45076</name>
</gene>
<organism evidence="3 4">
    <name type="scientific">Pseudomonas syringae pv. pisi str. 1704B</name>
    <dbReference type="NCBI Taxonomy" id="629263"/>
    <lineage>
        <taxon>Bacteria</taxon>
        <taxon>Pseudomonadati</taxon>
        <taxon>Pseudomonadota</taxon>
        <taxon>Gammaproteobacteria</taxon>
        <taxon>Pseudomonadales</taxon>
        <taxon>Pseudomonadaceae</taxon>
        <taxon>Pseudomonas</taxon>
        <taxon>Pseudomonas syringae</taxon>
    </lineage>
</organism>
<evidence type="ECO:0000313" key="3">
    <source>
        <dbReference type="EMBL" id="EGH49151.1"/>
    </source>
</evidence>
<accession>F3GPZ8</accession>
<dbReference type="SUPFAM" id="SSF47203">
    <property type="entry name" value="Acyl-CoA dehydrogenase C-terminal domain-like"/>
    <property type="match status" value="1"/>
</dbReference>
<feature type="domain" description="Acyl-CoA dehydrogenase C-terminal" evidence="2">
    <location>
        <begin position="14"/>
        <end position="58"/>
    </location>
</feature>
<evidence type="ECO:0000259" key="2">
    <source>
        <dbReference type="Pfam" id="PF08028"/>
    </source>
</evidence>
<dbReference type="AlphaFoldDB" id="F3GPZ8"/>
<dbReference type="Gene3D" id="1.20.140.10">
    <property type="entry name" value="Butyryl-CoA Dehydrogenase, subunit A, domain 3"/>
    <property type="match status" value="1"/>
</dbReference>
<dbReference type="GO" id="GO:0016627">
    <property type="term" value="F:oxidoreductase activity, acting on the CH-CH group of donors"/>
    <property type="evidence" value="ECO:0007669"/>
    <property type="project" value="InterPro"/>
</dbReference>
<protein>
    <submittedName>
        <fullName evidence="3">Acyl-CoA dehydrogenase family protein</fullName>
    </submittedName>
</protein>
<keyword evidence="4" id="KW-1185">Reference proteome</keyword>
<dbReference type="Proteomes" id="UP000004986">
    <property type="component" value="Unassembled WGS sequence"/>
</dbReference>
<evidence type="ECO:0000256" key="1">
    <source>
        <dbReference type="ARBA" id="ARBA00023002"/>
    </source>
</evidence>
<sequence length="58" mass="6276">SEASVAQASVIVAQAKVLSAQIALLASTQLFELAGTRSVLGKLNLDRYWRNARTHTLH</sequence>
<evidence type="ECO:0000313" key="4">
    <source>
        <dbReference type="Proteomes" id="UP000004986"/>
    </source>
</evidence>
<dbReference type="EMBL" id="AEAI01003895">
    <property type="protein sequence ID" value="EGH49151.1"/>
    <property type="molecule type" value="Genomic_DNA"/>
</dbReference>
<name>F3GPZ8_PSESJ</name>
<dbReference type="Pfam" id="PF08028">
    <property type="entry name" value="Acyl-CoA_dh_2"/>
    <property type="match status" value="1"/>
</dbReference>
<feature type="non-terminal residue" evidence="3">
    <location>
        <position position="1"/>
    </location>
</feature>
<proteinExistence type="predicted"/>
<keyword evidence="1" id="KW-0560">Oxidoreductase</keyword>
<dbReference type="HOGENOM" id="CLU_2983863_0_0_6"/>
<feature type="non-terminal residue" evidence="3">
    <location>
        <position position="58"/>
    </location>
</feature>
<reference evidence="3 4" key="1">
    <citation type="journal article" date="2011" name="PLoS Pathog.">
        <title>Dynamic evolution of pathogenicity revealed by sequencing and comparative genomics of 19 Pseudomonas syringae isolates.</title>
        <authorList>
            <person name="Baltrus D.A."/>
            <person name="Nishimura M.T."/>
            <person name="Romanchuk A."/>
            <person name="Chang J.H."/>
            <person name="Mukhtar M.S."/>
            <person name="Cherkis K."/>
            <person name="Roach J."/>
            <person name="Grant S.R."/>
            <person name="Jones C.D."/>
            <person name="Dangl J.L."/>
        </authorList>
    </citation>
    <scope>NUCLEOTIDE SEQUENCE [LARGE SCALE GENOMIC DNA]</scope>
    <source>
        <strain evidence="3 4">1704B</strain>
    </source>
</reference>
<dbReference type="InterPro" id="IPR013107">
    <property type="entry name" value="Acyl-CoA_DH_C"/>
</dbReference>
<dbReference type="InterPro" id="IPR036250">
    <property type="entry name" value="AcylCo_DH-like_C"/>
</dbReference>
<comment type="caution">
    <text evidence="3">The sequence shown here is derived from an EMBL/GenBank/DDBJ whole genome shotgun (WGS) entry which is preliminary data.</text>
</comment>